<dbReference type="EMBL" id="UGED01000009">
    <property type="protein sequence ID" value="STL59118.1"/>
    <property type="molecule type" value="Genomic_DNA"/>
</dbReference>
<protein>
    <submittedName>
        <fullName evidence="1">Putative sugar-binding regulatory protein</fullName>
    </submittedName>
</protein>
<name>A0A377BF56_ECOLX</name>
<evidence type="ECO:0000313" key="1">
    <source>
        <dbReference type="EMBL" id="STL59118.1"/>
    </source>
</evidence>
<reference evidence="1 2" key="1">
    <citation type="submission" date="2018-06" db="EMBL/GenBank/DDBJ databases">
        <authorList>
            <consortium name="Pathogen Informatics"/>
            <person name="Doyle S."/>
        </authorList>
    </citation>
    <scope>NUCLEOTIDE SEQUENCE [LARGE SCALE GENOMIC DNA]</scope>
    <source>
        <strain evidence="1 2">NCTC9962</strain>
    </source>
</reference>
<dbReference type="AlphaFoldDB" id="A0A377BF56"/>
<organism evidence="1 2">
    <name type="scientific">Escherichia coli</name>
    <dbReference type="NCBI Taxonomy" id="562"/>
    <lineage>
        <taxon>Bacteria</taxon>
        <taxon>Pseudomonadati</taxon>
        <taxon>Pseudomonadota</taxon>
        <taxon>Gammaproteobacteria</taxon>
        <taxon>Enterobacterales</taxon>
        <taxon>Enterobacteriaceae</taxon>
        <taxon>Escherichia</taxon>
    </lineage>
</organism>
<sequence>MQKGDVVTDIKIHNELIGLPLSALKTIPVRVGVAGGEIKPKQLPLQ</sequence>
<evidence type="ECO:0000313" key="2">
    <source>
        <dbReference type="Proteomes" id="UP000254052"/>
    </source>
</evidence>
<proteinExistence type="predicted"/>
<accession>A0A377BF56</accession>
<dbReference type="Proteomes" id="UP000254052">
    <property type="component" value="Unassembled WGS sequence"/>
</dbReference>
<gene>
    <name evidence="1" type="primary">lsrR_2</name>
    <name evidence="1" type="ORF">NCTC9962_05082</name>
</gene>
<dbReference type="Gene3D" id="3.40.50.1360">
    <property type="match status" value="1"/>
</dbReference>